<name>A0AAE1U6H4_9EUCA</name>
<evidence type="ECO:0000313" key="1">
    <source>
        <dbReference type="EMBL" id="KAK4307940.1"/>
    </source>
</evidence>
<keyword evidence="2" id="KW-1185">Reference proteome</keyword>
<dbReference type="AlphaFoldDB" id="A0AAE1U6H4"/>
<organism evidence="1 2">
    <name type="scientific">Petrolisthes manimaculis</name>
    <dbReference type="NCBI Taxonomy" id="1843537"/>
    <lineage>
        <taxon>Eukaryota</taxon>
        <taxon>Metazoa</taxon>
        <taxon>Ecdysozoa</taxon>
        <taxon>Arthropoda</taxon>
        <taxon>Crustacea</taxon>
        <taxon>Multicrustacea</taxon>
        <taxon>Malacostraca</taxon>
        <taxon>Eumalacostraca</taxon>
        <taxon>Eucarida</taxon>
        <taxon>Decapoda</taxon>
        <taxon>Pleocyemata</taxon>
        <taxon>Anomura</taxon>
        <taxon>Galatheoidea</taxon>
        <taxon>Porcellanidae</taxon>
        <taxon>Petrolisthes</taxon>
    </lineage>
</organism>
<gene>
    <name evidence="1" type="ORF">Pmani_020332</name>
</gene>
<sequence>MSPVAIKEAYCDTCYPIPSSAIVEALQAVMEANNNNNTHQHKPSSVTGVLNQARQDLDTLRKKGETTTRNYWNVLHSIVKMFTTNLCAREFLQCIKLAWKTIMAIRVRTTTNIKFFKICLADDALLCLARLDVKVTGLWQDAISYVIDLVRVSDGADNPAFSFFASYDVKRWILSVFCDAEALELSLVLLGHLIISCDSADTFSSRGLSRVGAVSFIRVCVNVLEVIPSLWFHHANSCNIMLTSISEMMETLTSLPKPQPLVQVLRRDHSQGMDKIRRLASDLGFQMPVLTSDDDHIITQCPERCPFTRATLDQHSFCRLPELQQEIHDWKTEASTTSSTSQHHNP</sequence>
<accession>A0AAE1U6H4</accession>
<dbReference type="Proteomes" id="UP001292094">
    <property type="component" value="Unassembled WGS sequence"/>
</dbReference>
<dbReference type="EMBL" id="JAWZYT010001949">
    <property type="protein sequence ID" value="KAK4307940.1"/>
    <property type="molecule type" value="Genomic_DNA"/>
</dbReference>
<comment type="caution">
    <text evidence="1">The sequence shown here is derived from an EMBL/GenBank/DDBJ whole genome shotgun (WGS) entry which is preliminary data.</text>
</comment>
<reference evidence="1" key="1">
    <citation type="submission" date="2023-11" db="EMBL/GenBank/DDBJ databases">
        <title>Genome assemblies of two species of porcelain crab, Petrolisthes cinctipes and Petrolisthes manimaculis (Anomura: Porcellanidae).</title>
        <authorList>
            <person name="Angst P."/>
        </authorList>
    </citation>
    <scope>NUCLEOTIDE SEQUENCE</scope>
    <source>
        <strain evidence="1">PB745_02</strain>
        <tissue evidence="1">Gill</tissue>
    </source>
</reference>
<evidence type="ECO:0000313" key="2">
    <source>
        <dbReference type="Proteomes" id="UP001292094"/>
    </source>
</evidence>
<protein>
    <submittedName>
        <fullName evidence="1">Uncharacterized protein</fullName>
    </submittedName>
</protein>
<proteinExistence type="predicted"/>